<evidence type="ECO:0000256" key="2">
    <source>
        <dbReference type="RuleBase" id="RU364082"/>
    </source>
</evidence>
<gene>
    <name evidence="5" type="ORF">US96_C0017G0020</name>
</gene>
<dbReference type="Proteomes" id="UP000034181">
    <property type="component" value="Unassembled WGS sequence"/>
</dbReference>
<dbReference type="SUPFAM" id="SSF51735">
    <property type="entry name" value="NAD(P)-binding Rossmann-fold domains"/>
    <property type="match status" value="1"/>
</dbReference>
<dbReference type="EMBL" id="LBUZ01000017">
    <property type="protein sequence ID" value="KKQ75114.1"/>
    <property type="molecule type" value="Genomic_DNA"/>
</dbReference>
<sequence>MDKPQIIGIGLEGLIGSRIRQLLENEINFVSLGINEGIDITDPSTLAKIKEYGQADYVLHLAARTDVDGCEKEKELAEESESWKTNVVGTKNIAQICNETGKKIIYFSTDFVFDGKKPRGESYSEEDLPNPINWYAVTKYEGELEVEKSGADYLILRTAFPYRAEFDKKKDLLRSIKERLEGGEVIDAVWDQYFCPTFIDDIAQAFKKLIEYGAFGIYHVVGSDVLSPYEVSIKITEEFGLNKGLIRKVSRKDFFKNKAARPFNLALRNDKIEKLEIRMKGFEEGLKEIKNQISKIKNSN</sequence>
<evidence type="ECO:0000313" key="5">
    <source>
        <dbReference type="EMBL" id="KKQ75114.1"/>
    </source>
</evidence>
<evidence type="ECO:0000259" key="4">
    <source>
        <dbReference type="Pfam" id="PF04321"/>
    </source>
</evidence>
<feature type="domain" description="RmlD-like substrate binding" evidence="4">
    <location>
        <begin position="6"/>
        <end position="292"/>
    </location>
</feature>
<dbReference type="InterPro" id="IPR005913">
    <property type="entry name" value="dTDP_dehydrorham_reduct"/>
</dbReference>
<dbReference type="PATRIC" id="fig|1618569.3.peg.477"/>
<dbReference type="GO" id="GO:0005829">
    <property type="term" value="C:cytosol"/>
    <property type="evidence" value="ECO:0007669"/>
    <property type="project" value="TreeGrafter"/>
</dbReference>
<keyword evidence="2" id="KW-0521">NADP</keyword>
<keyword evidence="3" id="KW-0175">Coiled coil</keyword>
<reference evidence="5 6" key="1">
    <citation type="journal article" date="2015" name="Nature">
        <title>rRNA introns, odd ribosomes, and small enigmatic genomes across a large radiation of phyla.</title>
        <authorList>
            <person name="Brown C.T."/>
            <person name="Hug L.A."/>
            <person name="Thomas B.C."/>
            <person name="Sharon I."/>
            <person name="Castelle C.J."/>
            <person name="Singh A."/>
            <person name="Wilkins M.J."/>
            <person name="Williams K.H."/>
            <person name="Banfield J.F."/>
        </authorList>
    </citation>
    <scope>NUCLEOTIDE SEQUENCE [LARGE SCALE GENOMIC DNA]</scope>
</reference>
<name>A0A0G0MN96_9BACT</name>
<dbReference type="Gene3D" id="3.40.50.720">
    <property type="entry name" value="NAD(P)-binding Rossmann-like Domain"/>
    <property type="match status" value="1"/>
</dbReference>
<proteinExistence type="inferred from homology"/>
<keyword evidence="2" id="KW-0560">Oxidoreductase</keyword>
<evidence type="ECO:0000256" key="3">
    <source>
        <dbReference type="SAM" id="Coils"/>
    </source>
</evidence>
<dbReference type="Pfam" id="PF04321">
    <property type="entry name" value="RmlD_sub_bind"/>
    <property type="match status" value="1"/>
</dbReference>
<dbReference type="UniPathway" id="UPA00124"/>
<dbReference type="CDD" id="cd05254">
    <property type="entry name" value="dTDP_HR_like_SDR_e"/>
    <property type="match status" value="1"/>
</dbReference>
<dbReference type="GO" id="GO:0008831">
    <property type="term" value="F:dTDP-4-dehydrorhamnose reductase activity"/>
    <property type="evidence" value="ECO:0007669"/>
    <property type="project" value="UniProtKB-EC"/>
</dbReference>
<dbReference type="AlphaFoldDB" id="A0A0G0MN96"/>
<accession>A0A0G0MN96</accession>
<dbReference type="PANTHER" id="PTHR10491">
    <property type="entry name" value="DTDP-4-DEHYDRORHAMNOSE REDUCTASE"/>
    <property type="match status" value="1"/>
</dbReference>
<dbReference type="PANTHER" id="PTHR10491:SF4">
    <property type="entry name" value="METHIONINE ADENOSYLTRANSFERASE 2 SUBUNIT BETA"/>
    <property type="match status" value="1"/>
</dbReference>
<organism evidence="5 6">
    <name type="scientific">Candidatus Woesebacteria bacterium GW2011_GWB1_38_5b</name>
    <dbReference type="NCBI Taxonomy" id="1618569"/>
    <lineage>
        <taxon>Bacteria</taxon>
        <taxon>Candidatus Woeseibacteriota</taxon>
    </lineage>
</organism>
<dbReference type="GO" id="GO:0019305">
    <property type="term" value="P:dTDP-rhamnose biosynthetic process"/>
    <property type="evidence" value="ECO:0007669"/>
    <property type="project" value="UniProtKB-UniPathway"/>
</dbReference>
<comment type="pathway">
    <text evidence="2">Carbohydrate biosynthesis; dTDP-L-rhamnose biosynthesis.</text>
</comment>
<comment type="caution">
    <text evidence="5">The sequence shown here is derived from an EMBL/GenBank/DDBJ whole genome shotgun (WGS) entry which is preliminary data.</text>
</comment>
<comment type="function">
    <text evidence="2">Catalyzes the reduction of dTDP-6-deoxy-L-lyxo-4-hexulose to yield dTDP-L-rhamnose.</text>
</comment>
<dbReference type="EC" id="1.1.1.133" evidence="2"/>
<evidence type="ECO:0000313" key="6">
    <source>
        <dbReference type="Proteomes" id="UP000034181"/>
    </source>
</evidence>
<evidence type="ECO:0000256" key="1">
    <source>
        <dbReference type="ARBA" id="ARBA00010944"/>
    </source>
</evidence>
<protein>
    <recommendedName>
        <fullName evidence="2">dTDP-4-dehydrorhamnose reductase</fullName>
        <ecNumber evidence="2">1.1.1.133</ecNumber>
    </recommendedName>
</protein>
<comment type="similarity">
    <text evidence="1 2">Belongs to the dTDP-4-dehydrorhamnose reductase family.</text>
</comment>
<dbReference type="InterPro" id="IPR029903">
    <property type="entry name" value="RmlD-like-bd"/>
</dbReference>
<dbReference type="InterPro" id="IPR036291">
    <property type="entry name" value="NAD(P)-bd_dom_sf"/>
</dbReference>
<feature type="coiled-coil region" evidence="3">
    <location>
        <begin position="272"/>
        <end position="299"/>
    </location>
</feature>